<comment type="caution">
    <text evidence="3">The sequence shown here is derived from an EMBL/GenBank/DDBJ whole genome shotgun (WGS) entry which is preliminary data.</text>
</comment>
<gene>
    <name evidence="3" type="ORF">ENW73_08435</name>
</gene>
<dbReference type="InterPro" id="IPR051457">
    <property type="entry name" value="2-oxoacid:Fd_oxidoreductase"/>
</dbReference>
<dbReference type="GO" id="GO:0030976">
    <property type="term" value="F:thiamine pyrophosphate binding"/>
    <property type="evidence" value="ECO:0007669"/>
    <property type="project" value="InterPro"/>
</dbReference>
<dbReference type="Gene3D" id="3.40.50.970">
    <property type="match status" value="1"/>
</dbReference>
<dbReference type="InterPro" id="IPR029061">
    <property type="entry name" value="THDP-binding"/>
</dbReference>
<evidence type="ECO:0000313" key="3">
    <source>
        <dbReference type="EMBL" id="HHS52865.1"/>
    </source>
</evidence>
<reference evidence="3" key="1">
    <citation type="journal article" date="2020" name="mSystems">
        <title>Genome- and Community-Level Interaction Insights into Carbon Utilization and Element Cycling Functions of Hydrothermarchaeota in Hydrothermal Sediment.</title>
        <authorList>
            <person name="Zhou Z."/>
            <person name="Liu Y."/>
            <person name="Xu W."/>
            <person name="Pan J."/>
            <person name="Luo Z.H."/>
            <person name="Li M."/>
        </authorList>
    </citation>
    <scope>NUCLEOTIDE SEQUENCE [LARGE SCALE GENOMIC DNA]</scope>
    <source>
        <strain evidence="3">SpSt-876</strain>
    </source>
</reference>
<accession>A0A7C6AA02</accession>
<evidence type="ECO:0000259" key="2">
    <source>
        <dbReference type="Pfam" id="PF02775"/>
    </source>
</evidence>
<dbReference type="InterPro" id="IPR011766">
    <property type="entry name" value="TPP_enzyme_TPP-bd"/>
</dbReference>
<dbReference type="Pfam" id="PF02775">
    <property type="entry name" value="TPP_enzyme_C"/>
    <property type="match status" value="1"/>
</dbReference>
<proteinExistence type="predicted"/>
<dbReference type="EMBL" id="DTLI01000199">
    <property type="protein sequence ID" value="HHS52865.1"/>
    <property type="molecule type" value="Genomic_DNA"/>
</dbReference>
<dbReference type="CDD" id="cd03375">
    <property type="entry name" value="TPP_OGFOR"/>
    <property type="match status" value="1"/>
</dbReference>
<dbReference type="SUPFAM" id="SSF52518">
    <property type="entry name" value="Thiamin diphosphate-binding fold (THDP-binding)"/>
    <property type="match status" value="1"/>
</dbReference>
<protein>
    <submittedName>
        <fullName evidence="3">2-oxoacid:ferredoxin oxidoreductase subunit beta</fullName>
    </submittedName>
</protein>
<sequence length="276" mass="30550">MSSVNLPPIFEYLRLDRRFPHILCPGCGIGTVMNAMVRAFLELKLDKNKLCVVSGIGCSSRIPGYLDCDTYHTLHGRALPAATGVKLARPEMEVVVIGGDGDILAIGGNHFLHSCRRNLNLSLIIINNFNYGMTGGQFSPTTPFNAIATTAPYGNIEREFDVVAIAKAAGAVLVARSTTYHVVHLKNMIKRIIQKKGFSVLEVIAQCPTLYGRMNRLGDAVKMLEWIKENTVSVTETNPPKADTKKKIKIGVLWETEAEEYLEVYQRTIKRASEQK</sequence>
<dbReference type="PANTHER" id="PTHR48084">
    <property type="entry name" value="2-OXOGLUTARATE OXIDOREDUCTASE SUBUNIT KORB-RELATED"/>
    <property type="match status" value="1"/>
</dbReference>
<organism evidence="3">
    <name type="scientific">candidate division WOR-3 bacterium</name>
    <dbReference type="NCBI Taxonomy" id="2052148"/>
    <lineage>
        <taxon>Bacteria</taxon>
        <taxon>Bacteria division WOR-3</taxon>
    </lineage>
</organism>
<dbReference type="AlphaFoldDB" id="A0A7C6AA02"/>
<name>A0A7C6AA02_UNCW3</name>
<dbReference type="GO" id="GO:0045333">
    <property type="term" value="P:cellular respiration"/>
    <property type="evidence" value="ECO:0007669"/>
    <property type="project" value="UniProtKB-ARBA"/>
</dbReference>
<evidence type="ECO:0000256" key="1">
    <source>
        <dbReference type="ARBA" id="ARBA00023002"/>
    </source>
</evidence>
<keyword evidence="1" id="KW-0560">Oxidoreductase</keyword>
<dbReference type="GO" id="GO:0016625">
    <property type="term" value="F:oxidoreductase activity, acting on the aldehyde or oxo group of donors, iron-sulfur protein as acceptor"/>
    <property type="evidence" value="ECO:0007669"/>
    <property type="project" value="UniProtKB-ARBA"/>
</dbReference>
<feature type="domain" description="Thiamine pyrophosphate enzyme TPP-binding" evidence="2">
    <location>
        <begin position="56"/>
        <end position="203"/>
    </location>
</feature>
<dbReference type="PANTHER" id="PTHR48084:SF1">
    <property type="entry name" value="2-OXOGLUTARATE SYNTHASE SUBUNIT KORB"/>
    <property type="match status" value="1"/>
</dbReference>